<evidence type="ECO:0000313" key="1">
    <source>
        <dbReference type="EMBL" id="KOF84416.1"/>
    </source>
</evidence>
<gene>
    <name evidence="1" type="ORF">OCBIM_22022127mg</name>
</gene>
<dbReference type="EMBL" id="KQ419175">
    <property type="protein sequence ID" value="KOF84416.1"/>
    <property type="molecule type" value="Genomic_DNA"/>
</dbReference>
<name>A0A0L8H544_OCTBM</name>
<reference evidence="1" key="1">
    <citation type="submission" date="2015-07" db="EMBL/GenBank/DDBJ databases">
        <title>MeaNS - Measles Nucleotide Surveillance Program.</title>
        <authorList>
            <person name="Tran T."/>
            <person name="Druce J."/>
        </authorList>
    </citation>
    <scope>NUCLEOTIDE SEQUENCE</scope>
    <source>
        <strain evidence="1">UCB-OBI-ISO-001</strain>
        <tissue evidence="1">Gonad</tissue>
    </source>
</reference>
<proteinExistence type="predicted"/>
<organism evidence="1">
    <name type="scientific">Octopus bimaculoides</name>
    <name type="common">California two-spotted octopus</name>
    <dbReference type="NCBI Taxonomy" id="37653"/>
    <lineage>
        <taxon>Eukaryota</taxon>
        <taxon>Metazoa</taxon>
        <taxon>Spiralia</taxon>
        <taxon>Lophotrochozoa</taxon>
        <taxon>Mollusca</taxon>
        <taxon>Cephalopoda</taxon>
        <taxon>Coleoidea</taxon>
        <taxon>Octopodiformes</taxon>
        <taxon>Octopoda</taxon>
        <taxon>Incirrata</taxon>
        <taxon>Octopodidae</taxon>
        <taxon>Octopus</taxon>
    </lineage>
</organism>
<sequence length="52" mass="6163">MLMYSYFYIFNMYQPLYIHFVVTLALLGCSAPNSDVIQLLKISFKEKHILMN</sequence>
<accession>A0A0L8H544</accession>
<protein>
    <submittedName>
        <fullName evidence="1">Uncharacterized protein</fullName>
    </submittedName>
</protein>
<dbReference type="AlphaFoldDB" id="A0A0L8H544"/>